<dbReference type="Gene3D" id="2.170.270.10">
    <property type="entry name" value="SET domain"/>
    <property type="match status" value="1"/>
</dbReference>
<dbReference type="RefSeq" id="WP_169402415.1">
    <property type="nucleotide sequence ID" value="NZ_JAADJU010000003.1"/>
</dbReference>
<feature type="compositionally biased region" description="Polar residues" evidence="1">
    <location>
        <begin position="800"/>
        <end position="811"/>
    </location>
</feature>
<name>A0A848MGD3_9GAMM</name>
<reference evidence="2 3" key="1">
    <citation type="submission" date="2020-01" db="EMBL/GenBank/DDBJ databases">
        <authorList>
            <person name="Lee S.D."/>
        </authorList>
    </citation>
    <scope>NUCLEOTIDE SEQUENCE [LARGE SCALE GENOMIC DNA]</scope>
    <source>
        <strain evidence="2 3">SAP-1</strain>
    </source>
</reference>
<evidence type="ECO:0000313" key="2">
    <source>
        <dbReference type="EMBL" id="NMP26725.1"/>
    </source>
</evidence>
<gene>
    <name evidence="2" type="ORF">GW590_07610</name>
</gene>
<feature type="compositionally biased region" description="Polar residues" evidence="1">
    <location>
        <begin position="37"/>
        <end position="54"/>
    </location>
</feature>
<feature type="compositionally biased region" description="Basic and acidic residues" evidence="1">
    <location>
        <begin position="9"/>
        <end position="18"/>
    </location>
</feature>
<keyword evidence="3" id="KW-1185">Reference proteome</keyword>
<feature type="region of interest" description="Disordered" evidence="1">
    <location>
        <begin position="1"/>
        <end position="54"/>
    </location>
</feature>
<dbReference type="InterPro" id="IPR046341">
    <property type="entry name" value="SET_dom_sf"/>
</dbReference>
<evidence type="ECO:0000256" key="1">
    <source>
        <dbReference type="SAM" id="MobiDB-lite"/>
    </source>
</evidence>
<dbReference type="Proteomes" id="UP000585363">
    <property type="component" value="Unassembled WGS sequence"/>
</dbReference>
<feature type="region of interest" description="Disordered" evidence="1">
    <location>
        <begin position="794"/>
        <end position="821"/>
    </location>
</feature>
<protein>
    <submittedName>
        <fullName evidence="2">SET domain-containing protein</fullName>
    </submittedName>
</protein>
<evidence type="ECO:0000313" key="3">
    <source>
        <dbReference type="Proteomes" id="UP000585363"/>
    </source>
</evidence>
<proteinExistence type="predicted"/>
<organism evidence="2 3">
    <name type="scientific">Rouxiella aceris</name>
    <dbReference type="NCBI Taxonomy" id="2703884"/>
    <lineage>
        <taxon>Bacteria</taxon>
        <taxon>Pseudomonadati</taxon>
        <taxon>Pseudomonadota</taxon>
        <taxon>Gammaproteobacteria</taxon>
        <taxon>Enterobacterales</taxon>
        <taxon>Yersiniaceae</taxon>
        <taxon>Rouxiella</taxon>
    </lineage>
</organism>
<dbReference type="EMBL" id="JAADJU010000003">
    <property type="protein sequence ID" value="NMP26725.1"/>
    <property type="molecule type" value="Genomic_DNA"/>
</dbReference>
<reference evidence="2 3" key="2">
    <citation type="submission" date="2020-06" db="EMBL/GenBank/DDBJ databases">
        <title>Polyphasic characterization of a Rahnella strain isolated from tree sap.</title>
        <authorList>
            <person name="Kim I.S."/>
        </authorList>
    </citation>
    <scope>NUCLEOTIDE SEQUENCE [LARGE SCALE GENOMIC DNA]</scope>
    <source>
        <strain evidence="2 3">SAP-1</strain>
    </source>
</reference>
<comment type="caution">
    <text evidence="2">The sequence shown here is derived from an EMBL/GenBank/DDBJ whole genome shotgun (WGS) entry which is preliminary data.</text>
</comment>
<dbReference type="SUPFAM" id="SSF82199">
    <property type="entry name" value="SET domain"/>
    <property type="match status" value="1"/>
</dbReference>
<feature type="region of interest" description="Disordered" evidence="1">
    <location>
        <begin position="675"/>
        <end position="701"/>
    </location>
</feature>
<accession>A0A848MGD3</accession>
<feature type="region of interest" description="Disordered" evidence="1">
    <location>
        <begin position="1394"/>
        <end position="1426"/>
    </location>
</feature>
<sequence>MSSPVTRSNDPRLMRPDENAIADPHPIRPLLAKRTFPANTSPPVSKTPDPTGNDTLAAHTLTLQTNGSLLFEHVRHSNLSPYALDTSVYPDKAVSDRPLSNDQQEGIFNVRSSENDLIPGHQVESTRRYLLRWHSFPVLENWSKALTQPGYPPLKVIADSKPGTWTVEPNAVLFAMAESLYAYHGKPLAGVLDPKTQLISEGKESYVHIHGRNFPVEEHKIKPPLAIANSQQKGLANGAPRVARQPPIDGFFIKTPPGLSASDWPPLQIVRNNSSGEWTPLFSAAHIATLLTLLAETGLYGFTKQKDSKVQNFQLGSHYAPVANNIVAKIGSISLPAVIHHGGRLPAVPVKWDPLHRRYYIYSAPQPAIAPSFTEREAWGIRLLMVGHMMRNPIQGATELIKGMQNDAQAQERLAAFIHSGQWPEDSSVSGLSAQLADMAFNVAFGIASDKGSVGVNVFSWAFTLLGKALLNQPVTREDAEEILAAGADIMDVGIDQVMHKAFKKVTVTAAKKSLVDNPLLRWAESKAVDEPHLQRDSHYPNLWRHSETGQLYVQQQQHFPRYMPVVKRAENSFVSESYGHKKTQRYLTAGKDGQLHTMTSAQQSAWLNAHPTQLELQQRHYREIEVTGRDGSKSTGYVAINNEAIKTVYRFVPESRSFTQSGQSVDAQGRVIGLLGGGPRKRPAMDKTGEPPEKRPARAPTEEDLITWRDMSPADRKAAGGVTGYARAQGINPGSWGNLAKSDGLTAQGELRLTNTRAPTVDDLKAWRDMSQEQRDAVGGAIGYARTQGINPGSWGTLARSQGLTPQGESRLSKTRAPTQDDLKAWRDMSPAEREAAGSAASYANKHGINQSAWSRLVKSDGLTLSGESKLIETRPPTNDDLIAWRDMSQAERDAAGGTIGYASRHGINQGSWAQLAKNNGLAAQGESRLIETRAPSHEDLKAWRDMSPAERKTAGGAAGYARTQGINPGSWGNLARNDGLTPTGESRLTKTRAPTHDDLKAWRDMSQAERDAVGGTVGYATRHGINPGTWGSLTRNDGLTLKGESKLTKTRAPTNDDLKAWRDMSQAERDAVGGAASYAMKHGINPGTWSRLVKSDGLTQPGESKLTKTRTPTVDDLKAWRDMSQAERDAVGGTVGYATRHGINQGSWAQLAKNDGLAALGESRLTATRAPTHDDLKAWRDMTQEQRDTAGGAVSYATRHGINPGSWGALARNDGLTPQGESRLTTTRAPTQDDLKTWRDMSQPERDAAGGTVGYARKHGITPGSWVSLARNDGLTLKGKSKLTKTRAPTRDDLKTWRDMPQPERDAFGGSVGYATTHGINQGSWSSFVHNNGLSTRGLSKLDKTRAPTIDDLKAWRDMSQAERDAVGGTVGYATKHGINMNTWASRVNKNGLSPRGEQKLNSAQAEKTAVKTETDTPPHASGPVKMILLNDDGGEMEIYNPSPSRLDDLPATDNSLPILRDPHAFAHSLTLRAEGIKDASELNLFAWNGLFDGINKMSKKEIDNVKAQLIAEIRRQVSNETQLGAEISRRMVSRPSHREDEQGNIINLGSGIFNPEAGATVPKFTVLGPYAGVFYDSEAAINRATRRLGTERSLSHSWQTRSSQRIVDGWESGNELRNINTHRLGDAPAVAAEPNVAIVRVGKNLSFYVTSKNVKPGEEYFVDYGPGYNRHFAMDHAKKEEQMAQFWLDRRLEAESLGISLEHLAWRYYLDPKEVGRAVLQFRQQNSGGQALDDAARHWLDNHPLPANRAKTQEVAHLYLNHQAEAESWGITPTRMAEHYGVQEQALRKKIAHPPASKKQGKLSADADKWLEDNPLQDHAIKIKQEPANFAEDSPLAWLAANINQSGAWVDPSFEAMPRLIAGSNTLRQANAFLVITHQNNGISQIIDSRTGNIVEPQDAIYSGRRLVVIQQKGNHYDAWTNPQQNVTFLKPDNDHPYYRVNTADGGNQWQPIAESGYCMTEATAAALISRNRTQAVTTGDIQEYAHSLRNDIRERILTLGETERQQLEATIPRH</sequence>
<feature type="region of interest" description="Disordered" evidence="1">
    <location>
        <begin position="951"/>
        <end position="995"/>
    </location>
</feature>
<feature type="compositionally biased region" description="Basic and acidic residues" evidence="1">
    <location>
        <begin position="684"/>
        <end position="697"/>
    </location>
</feature>